<dbReference type="Proteomes" id="UP001152561">
    <property type="component" value="Unassembled WGS sequence"/>
</dbReference>
<keyword evidence="3" id="KW-1185">Reference proteome</keyword>
<dbReference type="PANTHER" id="PTHR36066:SF8">
    <property type="entry name" value="TRANSCRIPTION FACTOR SAC51"/>
    <property type="match status" value="1"/>
</dbReference>
<dbReference type="EMBL" id="JAJAGQ010000007">
    <property type="protein sequence ID" value="KAJ8557900.1"/>
    <property type="molecule type" value="Genomic_DNA"/>
</dbReference>
<reference evidence="3" key="1">
    <citation type="journal article" date="2023" name="Proc. Natl. Acad. Sci. U.S.A.">
        <title>Genomic and structural basis for evolution of tropane alkaloid biosynthesis.</title>
        <authorList>
            <person name="Wanga Y.-J."/>
            <person name="Taina T."/>
            <person name="Yua J.-Y."/>
            <person name="Lia J."/>
            <person name="Xua B."/>
            <person name="Chenc J."/>
            <person name="D'Auriad J.C."/>
            <person name="Huanga J.-P."/>
            <person name="Huanga S.-X."/>
        </authorList>
    </citation>
    <scope>NUCLEOTIDE SEQUENCE [LARGE SCALE GENOMIC DNA]</scope>
    <source>
        <strain evidence="3">cv. KIB-2019</strain>
    </source>
</reference>
<dbReference type="InterPro" id="IPR037546">
    <property type="entry name" value="SAC51-like"/>
</dbReference>
<accession>A0A9Q1MDU7</accession>
<comment type="caution">
    <text evidence="2">The sequence shown here is derived from an EMBL/GenBank/DDBJ whole genome shotgun (WGS) entry which is preliminary data.</text>
</comment>
<dbReference type="PANTHER" id="PTHR36066">
    <property type="entry name" value="TRANSCRIPTION FACTOR BHLH145"/>
    <property type="match status" value="1"/>
</dbReference>
<dbReference type="OrthoDB" id="777433at2759"/>
<name>A0A9Q1MDU7_9SOLA</name>
<sequence length="121" mass="13380">MEEKLDRSYVDGEEGDEDGYDHEVTSVDRSPCANQGCYSCGEEVASSDGACKRQRLLDGGYKKSSSIESKWPDDDVETRCVRCVLPPNGKDKDSSLSTRERKVKILESLIPGIKSKPIVGY</sequence>
<protein>
    <submittedName>
        <fullName evidence="2">Uncharacterized protein</fullName>
    </submittedName>
</protein>
<evidence type="ECO:0000313" key="2">
    <source>
        <dbReference type="EMBL" id="KAJ8557900.1"/>
    </source>
</evidence>
<gene>
    <name evidence="2" type="ORF">K7X08_004666</name>
</gene>
<organism evidence="2 3">
    <name type="scientific">Anisodus acutangulus</name>
    <dbReference type="NCBI Taxonomy" id="402998"/>
    <lineage>
        <taxon>Eukaryota</taxon>
        <taxon>Viridiplantae</taxon>
        <taxon>Streptophyta</taxon>
        <taxon>Embryophyta</taxon>
        <taxon>Tracheophyta</taxon>
        <taxon>Spermatophyta</taxon>
        <taxon>Magnoliopsida</taxon>
        <taxon>eudicotyledons</taxon>
        <taxon>Gunneridae</taxon>
        <taxon>Pentapetalae</taxon>
        <taxon>asterids</taxon>
        <taxon>lamiids</taxon>
        <taxon>Solanales</taxon>
        <taxon>Solanaceae</taxon>
        <taxon>Solanoideae</taxon>
        <taxon>Hyoscyameae</taxon>
        <taxon>Anisodus</taxon>
    </lineage>
</organism>
<feature type="compositionally biased region" description="Basic and acidic residues" evidence="1">
    <location>
        <begin position="1"/>
        <end position="10"/>
    </location>
</feature>
<dbReference type="AlphaFoldDB" id="A0A9Q1MDU7"/>
<evidence type="ECO:0000256" key="1">
    <source>
        <dbReference type="SAM" id="MobiDB-lite"/>
    </source>
</evidence>
<feature type="compositionally biased region" description="Acidic residues" evidence="1">
    <location>
        <begin position="11"/>
        <end position="20"/>
    </location>
</feature>
<feature type="region of interest" description="Disordered" evidence="1">
    <location>
        <begin position="1"/>
        <end position="24"/>
    </location>
</feature>
<evidence type="ECO:0000313" key="3">
    <source>
        <dbReference type="Proteomes" id="UP001152561"/>
    </source>
</evidence>
<proteinExistence type="predicted"/>